<protein>
    <submittedName>
        <fullName evidence="1">Uncharacterized protein</fullName>
    </submittedName>
</protein>
<comment type="caution">
    <text evidence="1">The sequence shown here is derived from an EMBL/GenBank/DDBJ whole genome shotgun (WGS) entry which is preliminary data.</text>
</comment>
<dbReference type="AlphaFoldDB" id="A0A1Y3EYQ8"/>
<dbReference type="EMBL" id="LVZM01001684">
    <property type="protein sequence ID" value="OUC49006.1"/>
    <property type="molecule type" value="Genomic_DNA"/>
</dbReference>
<dbReference type="Proteomes" id="UP000243006">
    <property type="component" value="Unassembled WGS sequence"/>
</dbReference>
<proteinExistence type="predicted"/>
<evidence type="ECO:0000313" key="2">
    <source>
        <dbReference type="Proteomes" id="UP000243006"/>
    </source>
</evidence>
<accession>A0A1Y3EYQ8</accession>
<sequence length="28" mass="3145">MKITVHFFCNSSVLTRVFLTVPFACVAI</sequence>
<evidence type="ECO:0000313" key="1">
    <source>
        <dbReference type="EMBL" id="OUC49006.1"/>
    </source>
</evidence>
<name>A0A1Y3EYQ8_9BILA</name>
<reference evidence="1 2" key="1">
    <citation type="submission" date="2015-04" db="EMBL/GenBank/DDBJ databases">
        <title>Draft genome of the roundworm Trichinella nativa.</title>
        <authorList>
            <person name="Mitreva M."/>
        </authorList>
    </citation>
    <scope>NUCLEOTIDE SEQUENCE [LARGE SCALE GENOMIC DNA]</scope>
    <source>
        <strain evidence="1 2">ISS45</strain>
    </source>
</reference>
<organism evidence="1 2">
    <name type="scientific">Trichinella nativa</name>
    <dbReference type="NCBI Taxonomy" id="6335"/>
    <lineage>
        <taxon>Eukaryota</taxon>
        <taxon>Metazoa</taxon>
        <taxon>Ecdysozoa</taxon>
        <taxon>Nematoda</taxon>
        <taxon>Enoplea</taxon>
        <taxon>Dorylaimia</taxon>
        <taxon>Trichinellida</taxon>
        <taxon>Trichinellidae</taxon>
        <taxon>Trichinella</taxon>
    </lineage>
</organism>
<gene>
    <name evidence="1" type="ORF">D917_05794</name>
</gene>